<dbReference type="Proteomes" id="UP000886520">
    <property type="component" value="Chromosome 2"/>
</dbReference>
<keyword evidence="2" id="KW-1185">Reference proteome</keyword>
<dbReference type="AlphaFoldDB" id="A0A9D4VA54"/>
<name>A0A9D4VA54_ADICA</name>
<dbReference type="EMBL" id="JABFUD020000003">
    <property type="protein sequence ID" value="KAI5082397.1"/>
    <property type="molecule type" value="Genomic_DNA"/>
</dbReference>
<evidence type="ECO:0000313" key="1">
    <source>
        <dbReference type="EMBL" id="KAI5082397.1"/>
    </source>
</evidence>
<evidence type="ECO:0000313" key="2">
    <source>
        <dbReference type="Proteomes" id="UP000886520"/>
    </source>
</evidence>
<organism evidence="1 2">
    <name type="scientific">Adiantum capillus-veneris</name>
    <name type="common">Maidenhair fern</name>
    <dbReference type="NCBI Taxonomy" id="13818"/>
    <lineage>
        <taxon>Eukaryota</taxon>
        <taxon>Viridiplantae</taxon>
        <taxon>Streptophyta</taxon>
        <taxon>Embryophyta</taxon>
        <taxon>Tracheophyta</taxon>
        <taxon>Polypodiopsida</taxon>
        <taxon>Polypodiidae</taxon>
        <taxon>Polypodiales</taxon>
        <taxon>Pteridineae</taxon>
        <taxon>Pteridaceae</taxon>
        <taxon>Vittarioideae</taxon>
        <taxon>Adiantum</taxon>
    </lineage>
</organism>
<reference evidence="1" key="1">
    <citation type="submission" date="2021-01" db="EMBL/GenBank/DDBJ databases">
        <title>Adiantum capillus-veneris genome.</title>
        <authorList>
            <person name="Fang Y."/>
            <person name="Liao Q."/>
        </authorList>
    </citation>
    <scope>NUCLEOTIDE SEQUENCE</scope>
    <source>
        <strain evidence="1">H3</strain>
        <tissue evidence="1">Leaf</tissue>
    </source>
</reference>
<gene>
    <name evidence="1" type="ORF">GOP47_0002140</name>
</gene>
<comment type="caution">
    <text evidence="1">The sequence shown here is derived from an EMBL/GenBank/DDBJ whole genome shotgun (WGS) entry which is preliminary data.</text>
</comment>
<sequence length="70" mass="7526">MLCYILYVQDTEAEGGGGVAVHGNHRGSRRRGAALQAMAGHIDDEDGQQKNDYYGQDLLGLMLAEMEAAS</sequence>
<proteinExistence type="predicted"/>
<accession>A0A9D4VA54</accession>
<protein>
    <submittedName>
        <fullName evidence="1">Uncharacterized protein</fullName>
    </submittedName>
</protein>